<dbReference type="PANTHER" id="PTHR34820:SF4">
    <property type="entry name" value="INNER MEMBRANE PROTEIN YEBZ"/>
    <property type="match status" value="1"/>
</dbReference>
<keyword evidence="6" id="KW-0812">Transmembrane</keyword>
<dbReference type="EMBL" id="QQBH01000036">
    <property type="protein sequence ID" value="RDD84710.1"/>
    <property type="molecule type" value="Genomic_DNA"/>
</dbReference>
<dbReference type="GO" id="GO:0046688">
    <property type="term" value="P:response to copper ion"/>
    <property type="evidence" value="ECO:0007669"/>
    <property type="project" value="InterPro"/>
</dbReference>
<keyword evidence="3 7" id="KW-0732">Signal</keyword>
<dbReference type="GO" id="GO:0042597">
    <property type="term" value="C:periplasmic space"/>
    <property type="evidence" value="ECO:0007669"/>
    <property type="project" value="InterPro"/>
</dbReference>
<dbReference type="Gene3D" id="2.60.40.1220">
    <property type="match status" value="1"/>
</dbReference>
<dbReference type="AlphaFoldDB" id="A0A369UYP5"/>
<proteinExistence type="predicted"/>
<name>A0A369UYP5_9ACTN</name>
<dbReference type="Proteomes" id="UP000253742">
    <property type="component" value="Unassembled WGS sequence"/>
</dbReference>
<keyword evidence="6" id="KW-1133">Transmembrane helix</keyword>
<dbReference type="GO" id="GO:0005886">
    <property type="term" value="C:plasma membrane"/>
    <property type="evidence" value="ECO:0007669"/>
    <property type="project" value="TreeGrafter"/>
</dbReference>
<protein>
    <submittedName>
        <fullName evidence="9">Copper resistance protein CopC</fullName>
    </submittedName>
</protein>
<sequence>MPVINRRAARAAARVLVVPAALAALAVTAPQAAAHTELESGSPAANAVLAGLPPRATLTFTDEMTEKYAKVAVTGADGSSVATGNPQVDGKTVTLALRTDAPAGGYTVGYRVVSADGHPVSGSYTFTVKPTDTAQPSAPATGGPAPSSGAAAPTASASAQTAEPASSGVSAPVLATGGALAVAAGATVFAVRRRRRAGRGD</sequence>
<keyword evidence="6" id="KW-0472">Membrane</keyword>
<evidence type="ECO:0000256" key="6">
    <source>
        <dbReference type="SAM" id="Phobius"/>
    </source>
</evidence>
<dbReference type="GO" id="GO:0005507">
    <property type="term" value="F:copper ion binding"/>
    <property type="evidence" value="ECO:0007669"/>
    <property type="project" value="InterPro"/>
</dbReference>
<accession>A0A369UYP5</accession>
<keyword evidence="4" id="KW-0186">Copper</keyword>
<evidence type="ECO:0000256" key="1">
    <source>
        <dbReference type="ARBA" id="ARBA00004196"/>
    </source>
</evidence>
<evidence type="ECO:0000256" key="4">
    <source>
        <dbReference type="ARBA" id="ARBA00023008"/>
    </source>
</evidence>
<dbReference type="InterPro" id="IPR032694">
    <property type="entry name" value="CopC/D"/>
</dbReference>
<feature type="domain" description="CopC" evidence="8">
    <location>
        <begin position="35"/>
        <end position="128"/>
    </location>
</feature>
<feature type="region of interest" description="Disordered" evidence="5">
    <location>
        <begin position="130"/>
        <end position="171"/>
    </location>
</feature>
<evidence type="ECO:0000313" key="9">
    <source>
        <dbReference type="EMBL" id="RDD84710.1"/>
    </source>
</evidence>
<evidence type="ECO:0000259" key="8">
    <source>
        <dbReference type="Pfam" id="PF04234"/>
    </source>
</evidence>
<dbReference type="InterPro" id="IPR014756">
    <property type="entry name" value="Ig_E-set"/>
</dbReference>
<dbReference type="GO" id="GO:0006825">
    <property type="term" value="P:copper ion transport"/>
    <property type="evidence" value="ECO:0007669"/>
    <property type="project" value="InterPro"/>
</dbReference>
<dbReference type="InterPro" id="IPR007348">
    <property type="entry name" value="CopC_dom"/>
</dbReference>
<comment type="caution">
    <text evidence="9">The sequence shown here is derived from an EMBL/GenBank/DDBJ whole genome shotgun (WGS) entry which is preliminary data.</text>
</comment>
<dbReference type="OrthoDB" id="5242236at2"/>
<dbReference type="RefSeq" id="WP_061441679.1">
    <property type="nucleotide sequence ID" value="NZ_QQBH01000036.1"/>
</dbReference>
<feature type="signal peptide" evidence="7">
    <location>
        <begin position="1"/>
        <end position="23"/>
    </location>
</feature>
<comment type="subcellular location">
    <subcellularLocation>
        <location evidence="1">Cell envelope</location>
    </subcellularLocation>
</comment>
<evidence type="ECO:0000313" key="10">
    <source>
        <dbReference type="Proteomes" id="UP000253742"/>
    </source>
</evidence>
<evidence type="ECO:0000256" key="3">
    <source>
        <dbReference type="ARBA" id="ARBA00022729"/>
    </source>
</evidence>
<feature type="compositionally biased region" description="Low complexity" evidence="5">
    <location>
        <begin position="133"/>
        <end position="171"/>
    </location>
</feature>
<keyword evidence="2" id="KW-0479">Metal-binding</keyword>
<dbReference type="Pfam" id="PF04234">
    <property type="entry name" value="CopC"/>
    <property type="match status" value="1"/>
</dbReference>
<dbReference type="GO" id="GO:0030313">
    <property type="term" value="C:cell envelope"/>
    <property type="evidence" value="ECO:0007669"/>
    <property type="project" value="UniProtKB-SubCell"/>
</dbReference>
<evidence type="ECO:0000256" key="7">
    <source>
        <dbReference type="SAM" id="SignalP"/>
    </source>
</evidence>
<organism evidence="9 10">
    <name type="scientific">Streptomyces parvulus</name>
    <dbReference type="NCBI Taxonomy" id="146923"/>
    <lineage>
        <taxon>Bacteria</taxon>
        <taxon>Bacillati</taxon>
        <taxon>Actinomycetota</taxon>
        <taxon>Actinomycetes</taxon>
        <taxon>Kitasatosporales</taxon>
        <taxon>Streptomycetaceae</taxon>
        <taxon>Streptomyces</taxon>
    </lineage>
</organism>
<evidence type="ECO:0000256" key="5">
    <source>
        <dbReference type="SAM" id="MobiDB-lite"/>
    </source>
</evidence>
<dbReference type="SUPFAM" id="SSF81296">
    <property type="entry name" value="E set domains"/>
    <property type="match status" value="1"/>
</dbReference>
<gene>
    <name evidence="9" type="ORF">DVZ84_33920</name>
</gene>
<evidence type="ECO:0000256" key="2">
    <source>
        <dbReference type="ARBA" id="ARBA00022723"/>
    </source>
</evidence>
<feature type="transmembrane region" description="Helical" evidence="6">
    <location>
        <begin position="169"/>
        <end position="191"/>
    </location>
</feature>
<dbReference type="InterPro" id="IPR014755">
    <property type="entry name" value="Cu-Rt/internalin_Ig-like"/>
</dbReference>
<feature type="chain" id="PRO_5039255503" evidence="7">
    <location>
        <begin position="24"/>
        <end position="201"/>
    </location>
</feature>
<dbReference type="PANTHER" id="PTHR34820">
    <property type="entry name" value="INNER MEMBRANE PROTEIN YEBZ"/>
    <property type="match status" value="1"/>
</dbReference>
<reference evidence="9 10" key="1">
    <citation type="submission" date="2018-07" db="EMBL/GenBank/DDBJ databases">
        <title>Genome guided investigation of antibiotics producing actinomycetales strain isolated from a Macau mangrove ecosystem.</title>
        <authorList>
            <person name="Hu D."/>
        </authorList>
    </citation>
    <scope>NUCLEOTIDE SEQUENCE [LARGE SCALE GENOMIC DNA]</scope>
    <source>
        <strain evidence="9 10">2297</strain>
    </source>
</reference>